<dbReference type="Gene3D" id="3.90.550.10">
    <property type="entry name" value="Spore Coat Polysaccharide Biosynthesis Protein SpsA, Chain A"/>
    <property type="match status" value="1"/>
</dbReference>
<evidence type="ECO:0000256" key="1">
    <source>
        <dbReference type="ARBA" id="ARBA00006739"/>
    </source>
</evidence>
<dbReference type="PANTHER" id="PTHR43179:SF12">
    <property type="entry name" value="GALACTOFURANOSYLTRANSFERASE GLFT2"/>
    <property type="match status" value="1"/>
</dbReference>
<dbReference type="Proteomes" id="UP000176803">
    <property type="component" value="Unassembled WGS sequence"/>
</dbReference>
<evidence type="ECO:0008006" key="6">
    <source>
        <dbReference type="Google" id="ProtNLM"/>
    </source>
</evidence>
<evidence type="ECO:0000256" key="2">
    <source>
        <dbReference type="ARBA" id="ARBA00022676"/>
    </source>
</evidence>
<protein>
    <recommendedName>
        <fullName evidence="6">Glycosyltransferase 2-like domain-containing protein</fullName>
    </recommendedName>
</protein>
<keyword evidence="3" id="KW-0808">Transferase</keyword>
<evidence type="ECO:0000256" key="3">
    <source>
        <dbReference type="ARBA" id="ARBA00022679"/>
    </source>
</evidence>
<evidence type="ECO:0000313" key="4">
    <source>
        <dbReference type="EMBL" id="OGK37594.1"/>
    </source>
</evidence>
<comment type="caution">
    <text evidence="4">The sequence shown here is derived from an EMBL/GenBank/DDBJ whole genome shotgun (WGS) entry which is preliminary data.</text>
</comment>
<evidence type="ECO:0000313" key="5">
    <source>
        <dbReference type="Proteomes" id="UP000176803"/>
    </source>
</evidence>
<organism evidence="4 5">
    <name type="scientific">Candidatus Roizmanbacteria bacterium RIFCSPHIGHO2_12_FULL_41_11</name>
    <dbReference type="NCBI Taxonomy" id="1802052"/>
    <lineage>
        <taxon>Bacteria</taxon>
        <taxon>Candidatus Roizmaniibacteriota</taxon>
    </lineage>
</organism>
<dbReference type="SUPFAM" id="SSF53448">
    <property type="entry name" value="Nucleotide-diphospho-sugar transferases"/>
    <property type="match status" value="1"/>
</dbReference>
<dbReference type="PANTHER" id="PTHR43179">
    <property type="entry name" value="RHAMNOSYLTRANSFERASE WBBL"/>
    <property type="match status" value="1"/>
</dbReference>
<dbReference type="EMBL" id="MGAC01000036">
    <property type="protein sequence ID" value="OGK37594.1"/>
    <property type="molecule type" value="Genomic_DNA"/>
</dbReference>
<keyword evidence="2" id="KW-0328">Glycosyltransferase</keyword>
<dbReference type="InterPro" id="IPR029044">
    <property type="entry name" value="Nucleotide-diphossugar_trans"/>
</dbReference>
<dbReference type="GO" id="GO:0016757">
    <property type="term" value="F:glycosyltransferase activity"/>
    <property type="evidence" value="ECO:0007669"/>
    <property type="project" value="UniProtKB-KW"/>
</dbReference>
<proteinExistence type="inferred from homology"/>
<sequence>MNNLKIAFVIVTFQTSKKEIWRLKGELESLSFPPNKTIYFIDNTRNNKGYAAGVNKGIKQALAKKADIIFICNPDISLSGLNSSDLLAVFDHFDIAGYAFKQRGATYYGGVLDKKLLSGGLNNLKPAKRFYRCDFVSGSLMGIKREVIEKIGLCDESYFLYYEDVDYCLRAKKSGFRVGIDSRVCYSHEETSADNPQKALYLARNHQRILAKYGTLYQKIYGFAGKLSQFVKSLLYEDRS</sequence>
<dbReference type="AlphaFoldDB" id="A0A1F7I2K5"/>
<comment type="similarity">
    <text evidence="1">Belongs to the glycosyltransferase 2 family.</text>
</comment>
<gene>
    <name evidence="4" type="ORF">A3F03_00020</name>
</gene>
<reference evidence="4 5" key="1">
    <citation type="journal article" date="2016" name="Nat. Commun.">
        <title>Thousands of microbial genomes shed light on interconnected biogeochemical processes in an aquifer system.</title>
        <authorList>
            <person name="Anantharaman K."/>
            <person name="Brown C.T."/>
            <person name="Hug L.A."/>
            <person name="Sharon I."/>
            <person name="Castelle C.J."/>
            <person name="Probst A.J."/>
            <person name="Thomas B.C."/>
            <person name="Singh A."/>
            <person name="Wilkins M.J."/>
            <person name="Karaoz U."/>
            <person name="Brodie E.L."/>
            <person name="Williams K.H."/>
            <person name="Hubbard S.S."/>
            <person name="Banfield J.F."/>
        </authorList>
    </citation>
    <scope>NUCLEOTIDE SEQUENCE [LARGE SCALE GENOMIC DNA]</scope>
</reference>
<accession>A0A1F7I2K5</accession>
<name>A0A1F7I2K5_9BACT</name>